<dbReference type="AlphaFoldDB" id="A0A7Y9I4Z1"/>
<protein>
    <recommendedName>
        <fullName evidence="3">DUF1877 domain-containing protein</fullName>
    </recommendedName>
</protein>
<proteinExistence type="predicted"/>
<dbReference type="SUPFAM" id="SSF111069">
    <property type="entry name" value="Hypothetical protein yfbM"/>
    <property type="match status" value="1"/>
</dbReference>
<comment type="caution">
    <text evidence="1">The sequence shown here is derived from an EMBL/GenBank/DDBJ whole genome shotgun (WGS) entry which is preliminary data.</text>
</comment>
<dbReference type="InterPro" id="IPR015068">
    <property type="entry name" value="DUF1877"/>
</dbReference>
<keyword evidence="2" id="KW-1185">Reference proteome</keyword>
<reference evidence="1 2" key="1">
    <citation type="submission" date="2020-07" db="EMBL/GenBank/DDBJ databases">
        <title>Sequencing the genomes of 1000 actinobacteria strains.</title>
        <authorList>
            <person name="Klenk H.-P."/>
        </authorList>
    </citation>
    <scope>NUCLEOTIDE SEQUENCE [LARGE SCALE GENOMIC DNA]</scope>
    <source>
        <strain evidence="1 2">DSM 22083</strain>
    </source>
</reference>
<dbReference type="InterPro" id="IPR035944">
    <property type="entry name" value="YfbM-like_sf"/>
</dbReference>
<organism evidence="1 2">
    <name type="scientific">Microlunatus parietis</name>
    <dbReference type="NCBI Taxonomy" id="682979"/>
    <lineage>
        <taxon>Bacteria</taxon>
        <taxon>Bacillati</taxon>
        <taxon>Actinomycetota</taxon>
        <taxon>Actinomycetes</taxon>
        <taxon>Propionibacteriales</taxon>
        <taxon>Propionibacteriaceae</taxon>
        <taxon>Microlunatus</taxon>
    </lineage>
</organism>
<evidence type="ECO:0008006" key="3">
    <source>
        <dbReference type="Google" id="ProtNLM"/>
    </source>
</evidence>
<dbReference type="Gene3D" id="3.40.1760.10">
    <property type="entry name" value="YfbM-like super family"/>
    <property type="match status" value="1"/>
</dbReference>
<dbReference type="RefSeq" id="WP_179749766.1">
    <property type="nucleotide sequence ID" value="NZ_JACCBU010000001.1"/>
</dbReference>
<evidence type="ECO:0000313" key="1">
    <source>
        <dbReference type="EMBL" id="NYE70372.1"/>
    </source>
</evidence>
<name>A0A7Y9I4Z1_9ACTN</name>
<sequence length="160" mass="17288">MGMTWDGWALTGAEASAVRADPESIWERLNADRTSPSAVDLDKAWHGIHWLLTGDPWTTEGPLASVIFGGEELDGNFGYGPPRLLDPSGVAAIAAALADVDPTTLRARFDPAAMASAEVYPDIWDDADSFAGYLAPNFVAVKEFYRAAAERGQWVLQLLH</sequence>
<dbReference type="Proteomes" id="UP000569914">
    <property type="component" value="Unassembled WGS sequence"/>
</dbReference>
<dbReference type="Pfam" id="PF08974">
    <property type="entry name" value="DUF1877"/>
    <property type="match status" value="1"/>
</dbReference>
<gene>
    <name evidence="1" type="ORF">BKA15_001701</name>
</gene>
<evidence type="ECO:0000313" key="2">
    <source>
        <dbReference type="Proteomes" id="UP000569914"/>
    </source>
</evidence>
<dbReference type="EMBL" id="JACCBU010000001">
    <property type="protein sequence ID" value="NYE70372.1"/>
    <property type="molecule type" value="Genomic_DNA"/>
</dbReference>
<accession>A0A7Y9I4Z1</accession>